<accession>A0A7W9CHT1</accession>
<proteinExistence type="predicted"/>
<sequence>MIGTVLSLALFQAVSQQPVADPALAGPAVDLGDIVVEGRQLEDIASRFVGEVADPVRHRGLARWRDGVCVGVANLQPDMAQQMVDRISTIVEDVGLTPGAPGCSPNILVIATVDANRFTPQFVAQRPRLFLVGGSGMDQGTAALDRFRTTDRPVRWWTVSIKTDDDTGKASVRLPGAMNADGTGPFSVMHYAPIVNVRAASRLTTSYVDDAKRSFVIVDVDKVQGISLDQLADYVAMVSLAQIDADADTSGYATILNVFEDPGQTPGLTNWDRAYLVGLYDTQRRRLNRTSQRTEVVDSIVRAHHRLTATEPTE</sequence>
<evidence type="ECO:0000313" key="2">
    <source>
        <dbReference type="Proteomes" id="UP000545037"/>
    </source>
</evidence>
<dbReference type="AlphaFoldDB" id="A0A7W9CHT1"/>
<dbReference type="Proteomes" id="UP000545037">
    <property type="component" value="Unassembled WGS sequence"/>
</dbReference>
<gene>
    <name evidence="1" type="ORF">GGR13_001418</name>
</gene>
<comment type="caution">
    <text evidence="1">The sequence shown here is derived from an EMBL/GenBank/DDBJ whole genome shotgun (WGS) entry which is preliminary data.</text>
</comment>
<dbReference type="RefSeq" id="WP_183212785.1">
    <property type="nucleotide sequence ID" value="NZ_JACHOR010000002.1"/>
</dbReference>
<reference evidence="1 2" key="1">
    <citation type="submission" date="2020-08" db="EMBL/GenBank/DDBJ databases">
        <title>Genomic Encyclopedia of Type Strains, Phase IV (KMG-IV): sequencing the most valuable type-strain genomes for metagenomic binning, comparative biology and taxonomic classification.</title>
        <authorList>
            <person name="Goeker M."/>
        </authorList>
    </citation>
    <scope>NUCLEOTIDE SEQUENCE [LARGE SCALE GENOMIC DNA]</scope>
    <source>
        <strain evidence="1 2">DSM 4737</strain>
    </source>
</reference>
<protein>
    <submittedName>
        <fullName evidence="1">Uncharacterized protein</fullName>
    </submittedName>
</protein>
<evidence type="ECO:0000313" key="1">
    <source>
        <dbReference type="EMBL" id="MBB5745834.1"/>
    </source>
</evidence>
<keyword evidence="2" id="KW-1185">Reference proteome</keyword>
<dbReference type="EMBL" id="JACHOR010000002">
    <property type="protein sequence ID" value="MBB5745834.1"/>
    <property type="molecule type" value="Genomic_DNA"/>
</dbReference>
<organism evidence="1 2">
    <name type="scientific">Brevundimonas variabilis</name>
    <dbReference type="NCBI Taxonomy" id="74312"/>
    <lineage>
        <taxon>Bacteria</taxon>
        <taxon>Pseudomonadati</taxon>
        <taxon>Pseudomonadota</taxon>
        <taxon>Alphaproteobacteria</taxon>
        <taxon>Caulobacterales</taxon>
        <taxon>Caulobacteraceae</taxon>
        <taxon>Brevundimonas</taxon>
    </lineage>
</organism>
<name>A0A7W9CHT1_9CAUL</name>